<evidence type="ECO:0000313" key="2">
    <source>
        <dbReference type="EMBL" id="MEQ2309935.1"/>
    </source>
</evidence>
<feature type="region of interest" description="Disordered" evidence="1">
    <location>
        <begin position="91"/>
        <end position="111"/>
    </location>
</feature>
<sequence length="184" mass="20565">MESITLPTVVVCASNIILRCYHIRLAQEHSNGQAAGKRYNDQGKQVAQEHDQVFIHMVEGGTVILTTMKEVRLAARTVFRYVFHRSLRSNGKHWETENGGEHHANSTQRPGRCDAVQANREAPPVLDVSQLLVAENADYDREKDAGHFTKGSHELKQMTPPSAGGDEESLNNVNIVDVYDDNFL</sequence>
<feature type="compositionally biased region" description="Basic and acidic residues" evidence="1">
    <location>
        <begin position="144"/>
        <end position="156"/>
    </location>
</feature>
<keyword evidence="3" id="KW-1185">Reference proteome</keyword>
<dbReference type="EMBL" id="JAHRIP010075385">
    <property type="protein sequence ID" value="MEQ2309935.1"/>
    <property type="molecule type" value="Genomic_DNA"/>
</dbReference>
<evidence type="ECO:0000256" key="1">
    <source>
        <dbReference type="SAM" id="MobiDB-lite"/>
    </source>
</evidence>
<gene>
    <name evidence="2" type="ORF">AMECASPLE_003687</name>
</gene>
<dbReference type="Proteomes" id="UP001469553">
    <property type="component" value="Unassembled WGS sequence"/>
</dbReference>
<organism evidence="2 3">
    <name type="scientific">Ameca splendens</name>
    <dbReference type="NCBI Taxonomy" id="208324"/>
    <lineage>
        <taxon>Eukaryota</taxon>
        <taxon>Metazoa</taxon>
        <taxon>Chordata</taxon>
        <taxon>Craniata</taxon>
        <taxon>Vertebrata</taxon>
        <taxon>Euteleostomi</taxon>
        <taxon>Actinopterygii</taxon>
        <taxon>Neopterygii</taxon>
        <taxon>Teleostei</taxon>
        <taxon>Neoteleostei</taxon>
        <taxon>Acanthomorphata</taxon>
        <taxon>Ovalentaria</taxon>
        <taxon>Atherinomorphae</taxon>
        <taxon>Cyprinodontiformes</taxon>
        <taxon>Goodeidae</taxon>
        <taxon>Ameca</taxon>
    </lineage>
</organism>
<proteinExistence type="predicted"/>
<comment type="caution">
    <text evidence="2">The sequence shown here is derived from an EMBL/GenBank/DDBJ whole genome shotgun (WGS) entry which is preliminary data.</text>
</comment>
<name>A0ABV0ZWL8_9TELE</name>
<feature type="region of interest" description="Disordered" evidence="1">
    <location>
        <begin position="144"/>
        <end position="169"/>
    </location>
</feature>
<feature type="compositionally biased region" description="Basic and acidic residues" evidence="1">
    <location>
        <begin position="92"/>
        <end position="104"/>
    </location>
</feature>
<evidence type="ECO:0000313" key="3">
    <source>
        <dbReference type="Proteomes" id="UP001469553"/>
    </source>
</evidence>
<accession>A0ABV0ZWL8</accession>
<protein>
    <submittedName>
        <fullName evidence="2">Uncharacterized protein</fullName>
    </submittedName>
</protein>
<reference evidence="2 3" key="1">
    <citation type="submission" date="2021-06" db="EMBL/GenBank/DDBJ databases">
        <authorList>
            <person name="Palmer J.M."/>
        </authorList>
    </citation>
    <scope>NUCLEOTIDE SEQUENCE [LARGE SCALE GENOMIC DNA]</scope>
    <source>
        <strain evidence="2 3">AS_MEX2019</strain>
        <tissue evidence="2">Muscle</tissue>
    </source>
</reference>